<dbReference type="RefSeq" id="XP_025830021.1">
    <property type="nucleotide sequence ID" value="XM_025974236.1"/>
</dbReference>
<feature type="compositionally biased region" description="Basic residues" evidence="2">
    <location>
        <begin position="1088"/>
        <end position="1097"/>
    </location>
</feature>
<dbReference type="Gene3D" id="3.30.1370.50">
    <property type="entry name" value="R3H-like domain"/>
    <property type="match status" value="1"/>
</dbReference>
<feature type="domain" description="R3H" evidence="3">
    <location>
        <begin position="266"/>
        <end position="329"/>
    </location>
</feature>
<organism evidence="5 6">
    <name type="scientific">Agrilus planipennis</name>
    <name type="common">Emerald ash borer</name>
    <name type="synonym">Agrilus marcopoli</name>
    <dbReference type="NCBI Taxonomy" id="224129"/>
    <lineage>
        <taxon>Eukaryota</taxon>
        <taxon>Metazoa</taxon>
        <taxon>Ecdysozoa</taxon>
        <taxon>Arthropoda</taxon>
        <taxon>Hexapoda</taxon>
        <taxon>Insecta</taxon>
        <taxon>Pterygota</taxon>
        <taxon>Neoptera</taxon>
        <taxon>Endopterygota</taxon>
        <taxon>Coleoptera</taxon>
        <taxon>Polyphaga</taxon>
        <taxon>Elateriformia</taxon>
        <taxon>Buprestoidea</taxon>
        <taxon>Buprestidae</taxon>
        <taxon>Agrilinae</taxon>
        <taxon>Agrilus</taxon>
    </lineage>
</organism>
<dbReference type="Proteomes" id="UP000192223">
    <property type="component" value="Unplaced"/>
</dbReference>
<name>A0A7F5QXS8_AGRPL</name>
<accession>A0A7F5QXS8</accession>
<feature type="region of interest" description="Disordered" evidence="2">
    <location>
        <begin position="1011"/>
        <end position="1044"/>
    </location>
</feature>
<dbReference type="InParanoid" id="A0A7F5QXS8"/>
<sequence length="1106" mass="121990">MDPDPDEGNSPQQTRRNNSKLKVLVRSHAMREETSPPRDPVHARLVSPSIKVISSPATTPSQSPPLPQTKALVVLSPPLHIGKVSSCTSSSSTLVSSPMGNNSPSEIVYAVETVLNKYSEGEIKDGNEYSLVKENQDKLQESLIVQEEISHENIFVNETSQDRCRHETCICNCPNQKCLKCFEVEKRNSNINNNVMSNPNTLTVTKATKIGKFRQQSSSSQGSFDAISSCSSRLSRESSSNQYTDTTGIDLDQFIAETLNRNAKDRAFMLRIEQELVNFAKDRLQTHFKFPQMSSYHRMLVHRCAAYFGMDHNIESSGKCVVVNKTKNTRIPEVEFKDHIREDIVFSEEPRRSILKRDSNSMDDYGFKSPDRQFGLESRRSKSFEEREEEYEKVRRRIFSKEMQEFSSAEEFYWADIPWSSSDSDYSSRCKLIPPGKIPGRLLKVQSVETESETSRPCVAKSYSFGGYAGMSTLTRGDSVVSTHSAGPRLLTKQDSGASTVSWRLSPSSSGYKSQSQLSESVTPSPTSTPYPADTIRSDACGAMSHTNINESSSLNQSEGQVVWAVTDIQHVPKGSIIIIPQTGEPLKNKDGSIYHYDPMNPPAGINTVSCKPPVSPQKSPTHKIYKEISSPKRRSRSSPLKKFNTTNSSTSPSLPFTPPPQHCGNAAFRVPNEAGSLPFQQFPILAGGYGSVTGSETSICQQPCVIYGSYGTPLPQNFENRIESHVQEPSLGYYVQLNLPEVPPNQSPQLAYQQQSLWPQLPLTCYQNSTSSNVLGQRLAMSLPSGQAGPCLSSSFPQNYVPQHIANLPQQPSHNTEFVPIFPQQHIHMVYPQQTNQPSPIIYPNQPIVYAQNPLYHNVMVPVQNIPYPQCTSASSIPASSNTIFNPSPPDQGGGANIGQITHGMNQLNVFPGQAGTGGSSAPLQMGQYDIRTQKNGTPKGNKFSIPKNFSTCSSHGGSTGTNSPATTVIAGGYSGGQGQSLYQTPQTSPTQNVQFSYASGFVQAGLHKQAPNVFPTTSSRSSRSPTPAGDIPHNDKQRFSLPPTLYQGVPFVLQDPRIMSNRVQTPNYRQPPRQQSFNQVSENCHRFQKSRKFRGNKNIPTNGK</sequence>
<feature type="region of interest" description="Disordered" evidence="2">
    <location>
        <begin position="478"/>
        <end position="535"/>
    </location>
</feature>
<evidence type="ECO:0000313" key="6">
    <source>
        <dbReference type="RefSeq" id="XP_025830021.1"/>
    </source>
</evidence>
<evidence type="ECO:0000256" key="1">
    <source>
        <dbReference type="ARBA" id="ARBA00022553"/>
    </source>
</evidence>
<dbReference type="AlphaFoldDB" id="A0A7F5QXS8"/>
<reference evidence="6" key="1">
    <citation type="submission" date="2025-08" db="UniProtKB">
        <authorList>
            <consortium name="RefSeq"/>
        </authorList>
    </citation>
    <scope>IDENTIFICATION</scope>
    <source>
        <tissue evidence="6">Entire body</tissue>
    </source>
</reference>
<dbReference type="PANTHER" id="PTHR15672">
    <property type="entry name" value="CAMP-REGULATED PHOSPHOPROTEIN 21 RELATED R3H DOMAIN CONTAINING PROTEIN"/>
    <property type="match status" value="1"/>
</dbReference>
<dbReference type="Pfam" id="PF12752">
    <property type="entry name" value="SUZ"/>
    <property type="match status" value="1"/>
</dbReference>
<dbReference type="GO" id="GO:0003676">
    <property type="term" value="F:nucleic acid binding"/>
    <property type="evidence" value="ECO:0007669"/>
    <property type="project" value="UniProtKB-UniRule"/>
</dbReference>
<dbReference type="Pfam" id="PF01424">
    <property type="entry name" value="R3H"/>
    <property type="match status" value="1"/>
</dbReference>
<protein>
    <submittedName>
        <fullName evidence="6">cAMP-regulated phosphoprotein 21 isoform X1</fullName>
    </submittedName>
</protein>
<feature type="compositionally biased region" description="Polar residues" evidence="2">
    <location>
        <begin position="493"/>
        <end position="505"/>
    </location>
</feature>
<feature type="compositionally biased region" description="Low complexity" evidence="2">
    <location>
        <begin position="506"/>
        <end position="535"/>
    </location>
</feature>
<dbReference type="InterPro" id="IPR024771">
    <property type="entry name" value="SUZ"/>
</dbReference>
<dbReference type="PANTHER" id="PTHR15672:SF8">
    <property type="entry name" value="PROTEIN ENCORE"/>
    <property type="match status" value="1"/>
</dbReference>
<feature type="region of interest" description="Disordered" evidence="2">
    <location>
        <begin position="609"/>
        <end position="659"/>
    </location>
</feature>
<dbReference type="KEGG" id="apln:108742262"/>
<feature type="region of interest" description="Disordered" evidence="2">
    <location>
        <begin position="1"/>
        <end position="44"/>
    </location>
</feature>
<proteinExistence type="predicted"/>
<dbReference type="GeneID" id="108742262"/>
<feature type="domain" description="SUZ" evidence="4">
    <location>
        <begin position="330"/>
        <end position="403"/>
    </location>
</feature>
<dbReference type="CTD" id="104374"/>
<feature type="region of interest" description="Disordered" evidence="2">
    <location>
        <begin position="1065"/>
        <end position="1106"/>
    </location>
</feature>
<dbReference type="CDD" id="cd02642">
    <property type="entry name" value="R3H_encore_like"/>
    <property type="match status" value="1"/>
</dbReference>
<evidence type="ECO:0000259" key="4">
    <source>
        <dbReference type="PROSITE" id="PS51673"/>
    </source>
</evidence>
<dbReference type="InterPro" id="IPR051937">
    <property type="entry name" value="R3H_domain_containing"/>
</dbReference>
<evidence type="ECO:0000256" key="2">
    <source>
        <dbReference type="SAM" id="MobiDB-lite"/>
    </source>
</evidence>
<evidence type="ECO:0000259" key="3">
    <source>
        <dbReference type="PROSITE" id="PS51061"/>
    </source>
</evidence>
<dbReference type="OrthoDB" id="278430at2759"/>
<evidence type="ECO:0000313" key="5">
    <source>
        <dbReference type="Proteomes" id="UP000192223"/>
    </source>
</evidence>
<feature type="compositionally biased region" description="Low complexity" evidence="2">
    <location>
        <begin position="1017"/>
        <end position="1029"/>
    </location>
</feature>
<dbReference type="PROSITE" id="PS51673">
    <property type="entry name" value="SUZ"/>
    <property type="match status" value="1"/>
</dbReference>
<keyword evidence="1" id="KW-0597">Phosphoprotein</keyword>
<dbReference type="SMART" id="SM00393">
    <property type="entry name" value="R3H"/>
    <property type="match status" value="1"/>
</dbReference>
<feature type="compositionally biased region" description="Low complexity" evidence="2">
    <location>
        <begin position="638"/>
        <end position="655"/>
    </location>
</feature>
<dbReference type="InterPro" id="IPR036867">
    <property type="entry name" value="R3H_dom_sf"/>
</dbReference>
<dbReference type="PROSITE" id="PS51061">
    <property type="entry name" value="R3H"/>
    <property type="match status" value="1"/>
</dbReference>
<dbReference type="SUPFAM" id="SSF82708">
    <property type="entry name" value="R3H domain"/>
    <property type="match status" value="1"/>
</dbReference>
<gene>
    <name evidence="6" type="primary">LOC108742262</name>
</gene>
<feature type="compositionally biased region" description="Polar residues" evidence="2">
    <location>
        <begin position="1065"/>
        <end position="1084"/>
    </location>
</feature>
<keyword evidence="5" id="KW-1185">Reference proteome</keyword>
<feature type="compositionally biased region" description="Basic and acidic residues" evidence="2">
    <location>
        <begin position="29"/>
        <end position="42"/>
    </location>
</feature>
<dbReference type="InterPro" id="IPR001374">
    <property type="entry name" value="R3H_dom"/>
</dbReference>